<dbReference type="InterPro" id="IPR025586">
    <property type="entry name" value="PcfJ"/>
</dbReference>
<comment type="caution">
    <text evidence="1">The sequence shown here is derived from an EMBL/GenBank/DDBJ whole genome shotgun (WGS) entry which is preliminary data.</text>
</comment>
<proteinExistence type="predicted"/>
<dbReference type="Pfam" id="PF14284">
    <property type="entry name" value="PcfJ"/>
    <property type="match status" value="1"/>
</dbReference>
<evidence type="ECO:0008006" key="3">
    <source>
        <dbReference type="Google" id="ProtNLM"/>
    </source>
</evidence>
<reference evidence="2" key="1">
    <citation type="submission" date="2016-09" db="EMBL/GenBank/DDBJ databases">
        <title>Draft genome sequence of a novel species of the family Streptococcaceae isolated from flowers.</title>
        <authorList>
            <person name="Chuah L.-O."/>
            <person name="Yap K.-P."/>
            <person name="Thong K.L."/>
            <person name="Liong M.T."/>
            <person name="Ahmad R."/>
            <person name="Rusul G."/>
        </authorList>
    </citation>
    <scope>NUCLEOTIDE SEQUENCE [LARGE SCALE GENOMIC DNA]</scope>
    <source>
        <strain evidence="2">DF1</strain>
    </source>
</reference>
<protein>
    <recommendedName>
        <fullName evidence="3">PcfJ-like protein</fullName>
    </recommendedName>
</protein>
<dbReference type="OrthoDB" id="1802755at2"/>
<dbReference type="AlphaFoldDB" id="A0A1E8GKS6"/>
<dbReference type="EMBL" id="MKIR01000023">
    <property type="protein sequence ID" value="OFI48851.1"/>
    <property type="molecule type" value="Genomic_DNA"/>
</dbReference>
<evidence type="ECO:0000313" key="2">
    <source>
        <dbReference type="Proteomes" id="UP000178622"/>
    </source>
</evidence>
<organism evidence="1 2">
    <name type="scientific">Floricoccus tropicus</name>
    <dbReference type="NCBI Taxonomy" id="1859473"/>
    <lineage>
        <taxon>Bacteria</taxon>
        <taxon>Bacillati</taxon>
        <taxon>Bacillota</taxon>
        <taxon>Bacilli</taxon>
        <taxon>Lactobacillales</taxon>
        <taxon>Streptococcaceae</taxon>
        <taxon>Floricoccus</taxon>
    </lineage>
</organism>
<keyword evidence="2" id="KW-1185">Reference proteome</keyword>
<evidence type="ECO:0000313" key="1">
    <source>
        <dbReference type="EMBL" id="OFI48851.1"/>
    </source>
</evidence>
<dbReference type="Proteomes" id="UP000178622">
    <property type="component" value="Unassembled WGS sequence"/>
</dbReference>
<name>A0A1E8GKS6_9LACT</name>
<gene>
    <name evidence="1" type="ORF">BG261_05535</name>
</gene>
<accession>A0A1E8GKS6</accession>
<dbReference type="RefSeq" id="WP_070792784.1">
    <property type="nucleotide sequence ID" value="NZ_MKIR01000023.1"/>
</dbReference>
<dbReference type="STRING" id="1859473.BG261_05535"/>
<sequence>MKTAQDYIDTCLKPPKKFFEWCYSCFPTYIWSNKNETIVGSERKHEHVVKKRLTKNSKLSFYDRSEFFIIILSTSKRIEIQTYRIFSRFEDGKQKFDKELLNLEYLSNGEFIKVGLHNNYYGNIIGGKIYNFNKASLSNGFTVAWPYVYENDWIERIFRISELKYLQIEHSDYENLHNLYKYRKEIEYAQKIGAEIIARDIIEHNCDMRSITMNFLKRNKQFLKNSKRNYNDCLLKAEIEKRGIKFVPGVEKHLSKDDLNSIPKEVGLLKFQNYLVKQNCNFNYYDDYRNLLKKLDIEANSKSLILPKNLKVDHDKAVKIFNAKVQEERRMLFSQQIQDRKFYEMELDGYIFRLPGNSQELINEGKTLKHCVGTYIERHAEGETTIVFIREKSKPNVPFYTLEYKRGKLIQIRGEYNKAPSQKLKEVVDEWVELIQQKSKKVKHKEVA</sequence>